<dbReference type="InterPro" id="IPR039754">
    <property type="entry name" value="Esf1"/>
</dbReference>
<feature type="compositionally biased region" description="Basic and acidic residues" evidence="5">
    <location>
        <begin position="144"/>
        <end position="154"/>
    </location>
</feature>
<feature type="compositionally biased region" description="Acidic residues" evidence="5">
    <location>
        <begin position="279"/>
        <end position="291"/>
    </location>
</feature>
<accession>A0A0A0L333</accession>
<dbReference type="InterPro" id="IPR012580">
    <property type="entry name" value="NUC153"/>
</dbReference>
<dbReference type="PANTHER" id="PTHR12202:SF0">
    <property type="entry name" value="ESF1 HOMOLOG"/>
    <property type="match status" value="1"/>
</dbReference>
<reference evidence="8 9" key="2">
    <citation type="journal article" date="2009" name="PLoS ONE">
        <title>An integrated genetic and cytogenetic map of the cucumber genome.</title>
        <authorList>
            <person name="Ren Y."/>
            <person name="Zhang Z."/>
            <person name="Liu J."/>
            <person name="Staub J.E."/>
            <person name="Han Y."/>
            <person name="Cheng Z."/>
            <person name="Li X."/>
            <person name="Lu J."/>
            <person name="Miao H."/>
            <person name="Kang H."/>
            <person name="Xie B."/>
            <person name="Gu X."/>
            <person name="Wang X."/>
            <person name="Du Y."/>
            <person name="Jin W."/>
            <person name="Huang S."/>
        </authorList>
    </citation>
    <scope>NUCLEOTIDE SEQUENCE [LARGE SCALE GENOMIC DNA]</scope>
    <source>
        <strain evidence="9">cv. 9930</strain>
    </source>
</reference>
<comment type="subcellular location">
    <subcellularLocation>
        <location evidence="1">Nucleus</location>
        <location evidence="1">Nucleolus</location>
    </subcellularLocation>
</comment>
<feature type="compositionally biased region" description="Basic residues" evidence="5">
    <location>
        <begin position="488"/>
        <end position="498"/>
    </location>
</feature>
<dbReference type="InterPro" id="IPR056750">
    <property type="entry name" value="RRM_ESF1"/>
</dbReference>
<feature type="compositionally biased region" description="Acidic residues" evidence="5">
    <location>
        <begin position="505"/>
        <end position="525"/>
    </location>
</feature>
<reference evidence="8 9" key="1">
    <citation type="journal article" date="2009" name="Nat. Genet.">
        <title>The genome of the cucumber, Cucumis sativus L.</title>
        <authorList>
            <person name="Huang S."/>
            <person name="Li R."/>
            <person name="Zhang Z."/>
            <person name="Li L."/>
            <person name="Gu X."/>
            <person name="Fan W."/>
            <person name="Lucas W.J."/>
            <person name="Wang X."/>
            <person name="Xie B."/>
            <person name="Ni P."/>
            <person name="Ren Y."/>
            <person name="Zhu H."/>
            <person name="Li J."/>
            <person name="Lin K."/>
            <person name="Jin W."/>
            <person name="Fei Z."/>
            <person name="Li G."/>
            <person name="Staub J."/>
            <person name="Kilian A."/>
            <person name="van der Vossen E.A."/>
            <person name="Wu Y."/>
            <person name="Guo J."/>
            <person name="He J."/>
            <person name="Jia Z."/>
            <person name="Ren Y."/>
            <person name="Tian G."/>
            <person name="Lu Y."/>
            <person name="Ruan J."/>
            <person name="Qian W."/>
            <person name="Wang M."/>
            <person name="Huang Q."/>
            <person name="Li B."/>
            <person name="Xuan Z."/>
            <person name="Cao J."/>
            <person name="Asan"/>
            <person name="Wu Z."/>
            <person name="Zhang J."/>
            <person name="Cai Q."/>
            <person name="Bai Y."/>
            <person name="Zhao B."/>
            <person name="Han Y."/>
            <person name="Li Y."/>
            <person name="Li X."/>
            <person name="Wang S."/>
            <person name="Shi Q."/>
            <person name="Liu S."/>
            <person name="Cho W.K."/>
            <person name="Kim J.Y."/>
            <person name="Xu Y."/>
            <person name="Heller-Uszynska K."/>
            <person name="Miao H."/>
            <person name="Cheng Z."/>
            <person name="Zhang S."/>
            <person name="Wu J."/>
            <person name="Yang Y."/>
            <person name="Kang H."/>
            <person name="Li M."/>
            <person name="Liang H."/>
            <person name="Ren X."/>
            <person name="Shi Z."/>
            <person name="Wen M."/>
            <person name="Jian M."/>
            <person name="Yang H."/>
            <person name="Zhang G."/>
            <person name="Yang Z."/>
            <person name="Chen R."/>
            <person name="Liu S."/>
            <person name="Li J."/>
            <person name="Ma L."/>
            <person name="Liu H."/>
            <person name="Zhou Y."/>
            <person name="Zhao J."/>
            <person name="Fang X."/>
            <person name="Li G."/>
            <person name="Fang L."/>
            <person name="Li Y."/>
            <person name="Liu D."/>
            <person name="Zheng H."/>
            <person name="Zhang Y."/>
            <person name="Qin N."/>
            <person name="Li Z."/>
            <person name="Yang G."/>
            <person name="Yang S."/>
            <person name="Bolund L."/>
            <person name="Kristiansen K."/>
            <person name="Zheng H."/>
            <person name="Li S."/>
            <person name="Zhang X."/>
            <person name="Yang H."/>
            <person name="Wang J."/>
            <person name="Sun R."/>
            <person name="Zhang B."/>
            <person name="Jiang S."/>
            <person name="Wang J."/>
            <person name="Du Y."/>
            <person name="Li S."/>
        </authorList>
    </citation>
    <scope>NUCLEOTIDE SEQUENCE [LARGE SCALE GENOMIC DNA]</scope>
    <source>
        <strain evidence="9">cv. 9930</strain>
    </source>
</reference>
<gene>
    <name evidence="8" type="ORF">Csa_3G119430</name>
</gene>
<feature type="region of interest" description="Disordered" evidence="5">
    <location>
        <begin position="266"/>
        <end position="292"/>
    </location>
</feature>
<evidence type="ECO:0000259" key="6">
    <source>
        <dbReference type="Pfam" id="PF08159"/>
    </source>
</evidence>
<keyword evidence="9" id="KW-1185">Reference proteome</keyword>
<dbReference type="GO" id="GO:0003723">
    <property type="term" value="F:RNA binding"/>
    <property type="evidence" value="ECO:0000318"/>
    <property type="project" value="GO_Central"/>
</dbReference>
<feature type="domain" description="ESF1 RRM" evidence="7">
    <location>
        <begin position="211"/>
        <end position="357"/>
    </location>
</feature>
<evidence type="ECO:0000256" key="5">
    <source>
        <dbReference type="SAM" id="MobiDB-lite"/>
    </source>
</evidence>
<feature type="region of interest" description="Disordered" evidence="5">
    <location>
        <begin position="411"/>
        <end position="464"/>
    </location>
</feature>
<reference evidence="8 9" key="4">
    <citation type="journal article" date="2011" name="BMC Genomics">
        <title>RNA-Seq improves annotation of protein-coding genes in the cucumber genome.</title>
        <authorList>
            <person name="Li Z."/>
            <person name="Zhang Z."/>
            <person name="Yan P."/>
            <person name="Huang S."/>
            <person name="Fei Z."/>
            <person name="Lin K."/>
        </authorList>
    </citation>
    <scope>NUCLEOTIDE SEQUENCE [LARGE SCALE GENOMIC DNA]</scope>
    <source>
        <strain evidence="9">cv. 9930</strain>
    </source>
</reference>
<feature type="region of interest" description="Disordered" evidence="5">
    <location>
        <begin position="634"/>
        <end position="740"/>
    </location>
</feature>
<dbReference type="Pfam" id="PF08159">
    <property type="entry name" value="NUC153"/>
    <property type="match status" value="1"/>
</dbReference>
<dbReference type="Proteomes" id="UP000029981">
    <property type="component" value="Chromosome 3"/>
</dbReference>
<feature type="compositionally biased region" description="Basic and acidic residues" evidence="5">
    <location>
        <begin position="586"/>
        <end position="596"/>
    </location>
</feature>
<dbReference type="eggNOG" id="KOG2318">
    <property type="taxonomic scope" value="Eukaryota"/>
</dbReference>
<feature type="compositionally biased region" description="Acidic residues" evidence="5">
    <location>
        <begin position="412"/>
        <end position="427"/>
    </location>
</feature>
<feature type="compositionally biased region" description="Basic and acidic residues" evidence="5">
    <location>
        <begin position="528"/>
        <end position="549"/>
    </location>
</feature>
<reference evidence="8 9" key="3">
    <citation type="journal article" date="2010" name="BMC Genomics">
        <title>Transcriptome sequencing and comparative analysis of cucumber flowers with different sex types.</title>
        <authorList>
            <person name="Guo S."/>
            <person name="Zheng Y."/>
            <person name="Joung J.G."/>
            <person name="Liu S."/>
            <person name="Zhang Z."/>
            <person name="Crasta O.R."/>
            <person name="Sobral B.W."/>
            <person name="Xu Y."/>
            <person name="Huang S."/>
            <person name="Fei Z."/>
        </authorList>
    </citation>
    <scope>NUCLEOTIDE SEQUENCE [LARGE SCALE GENOMIC DNA]</scope>
    <source>
        <strain evidence="9">cv. 9930</strain>
    </source>
</reference>
<evidence type="ECO:0000259" key="7">
    <source>
        <dbReference type="Pfam" id="PF25121"/>
    </source>
</evidence>
<sequence length="740" mass="84118">MGSKNLSNSKKKNKKSNKSKDERNVPSLASEQAGINNDQSKKKIITDARFSSVHSDPRFQNAPKHKAKVVIDSRFNQMFKDKRFSSTSTALDKRGRVKKGKSENPLRRYYKIEEKSEKDEDEDDDEEGVEVEEDDSDTVGSDVEVEKKNLRLENLDSSSELEESESEDDDDVETEESSYTTDTDEGDLDDIYDDETPELPVENIPEIDKETHRLAVVNLDWRHVKAVDLYVVLSSFLPKGGQILSVAVYPSEFGLQRMKEEELHGPVGLFDGEQKKNDEDDDDDNDDEEMDNEKLRAYEMSRLRYYYAVVECDSIATADYLYKTCDGVEFERSSNILDLRFIPDSMKFEHPPRDTATEAPSSYEVLNFHTPALQHSKIHLSWDEDEPQRVKALKRKFNADQLADLELKEFLASDESESDDESDDGEDQVDKKRKKGDKYRALLQSDEDGEQDGGQDMEVTFNTGLEDISKRILEKKDKKSETLWEAHLRKKHEKRMASRNKSADSSDDESSDTDREVEEVDDFFVEEPPVKESGKDRTKNIKGREHVGEDGAAEASRAELELLLADDDGVDTSIKGYNLKHKKKKGKEDITEDKIPTVDYNDPRFSALFNSPLFALDPTDPQFKRSAAYVRQVALKQPKGDGYQPTKSRHGKSSTKQPAAPGEDESKGDVSVKTEGDSSKKEKYELSSLVKSIKMKSKQLQLPSGGGKIPKKDRKDQFPTTEEELQPPTKNKSGKKQRKM</sequence>
<feature type="compositionally biased region" description="Polar residues" evidence="5">
    <location>
        <begin position="27"/>
        <end position="38"/>
    </location>
</feature>
<dbReference type="EMBL" id="CM002924">
    <property type="protein sequence ID" value="KGN56410.1"/>
    <property type="molecule type" value="Genomic_DNA"/>
</dbReference>
<feature type="region of interest" description="Disordered" evidence="5">
    <location>
        <begin position="81"/>
        <end position="205"/>
    </location>
</feature>
<dbReference type="OMA" id="YEMEMSW"/>
<feature type="compositionally biased region" description="Basic and acidic residues" evidence="5">
    <location>
        <begin position="664"/>
        <end position="685"/>
    </location>
</feature>
<evidence type="ECO:0000256" key="1">
    <source>
        <dbReference type="ARBA" id="ARBA00004604"/>
    </source>
</evidence>
<evidence type="ECO:0000256" key="2">
    <source>
        <dbReference type="ARBA" id="ARBA00009087"/>
    </source>
</evidence>
<feature type="compositionally biased region" description="Acidic residues" evidence="5">
    <location>
        <begin position="445"/>
        <end position="455"/>
    </location>
</feature>
<evidence type="ECO:0000313" key="8">
    <source>
        <dbReference type="EMBL" id="KGN56410.1"/>
    </source>
</evidence>
<feature type="domain" description="NUC153" evidence="6">
    <location>
        <begin position="602"/>
        <end position="626"/>
    </location>
</feature>
<dbReference type="Pfam" id="PF25121">
    <property type="entry name" value="RRM_ESF1"/>
    <property type="match status" value="1"/>
</dbReference>
<dbReference type="OrthoDB" id="431825at2759"/>
<proteinExistence type="inferred from homology"/>
<feature type="region of interest" description="Disordered" evidence="5">
    <location>
        <begin position="581"/>
        <end position="602"/>
    </location>
</feature>
<feature type="compositionally biased region" description="Acidic residues" evidence="5">
    <location>
        <begin position="159"/>
        <end position="197"/>
    </location>
</feature>
<organism evidence="8 9">
    <name type="scientific">Cucumis sativus</name>
    <name type="common">Cucumber</name>
    <dbReference type="NCBI Taxonomy" id="3659"/>
    <lineage>
        <taxon>Eukaryota</taxon>
        <taxon>Viridiplantae</taxon>
        <taxon>Streptophyta</taxon>
        <taxon>Embryophyta</taxon>
        <taxon>Tracheophyta</taxon>
        <taxon>Spermatophyta</taxon>
        <taxon>Magnoliopsida</taxon>
        <taxon>eudicotyledons</taxon>
        <taxon>Gunneridae</taxon>
        <taxon>Pentapetalae</taxon>
        <taxon>rosids</taxon>
        <taxon>fabids</taxon>
        <taxon>Cucurbitales</taxon>
        <taxon>Cucurbitaceae</taxon>
        <taxon>Benincaseae</taxon>
        <taxon>Cucumis</taxon>
    </lineage>
</organism>
<evidence type="ECO:0000313" key="9">
    <source>
        <dbReference type="Proteomes" id="UP000029981"/>
    </source>
</evidence>
<comment type="similarity">
    <text evidence="2">Belongs to the ESF1 family.</text>
</comment>
<feature type="region of interest" description="Disordered" evidence="5">
    <location>
        <begin position="1"/>
        <end position="66"/>
    </location>
</feature>
<dbReference type="GO" id="GO:0005730">
    <property type="term" value="C:nucleolus"/>
    <property type="evidence" value="ECO:0007669"/>
    <property type="project" value="UniProtKB-SubCell"/>
</dbReference>
<feature type="compositionally biased region" description="Acidic residues" evidence="5">
    <location>
        <begin position="119"/>
        <end position="137"/>
    </location>
</feature>
<name>A0A0A0L333_CUCSA</name>
<feature type="region of interest" description="Disordered" evidence="5">
    <location>
        <begin position="488"/>
        <end position="554"/>
    </location>
</feature>
<keyword evidence="4" id="KW-0539">Nucleus</keyword>
<dbReference type="Gramene" id="KGN56410">
    <property type="protein sequence ID" value="KGN56410"/>
    <property type="gene ID" value="Csa_3G119430"/>
</dbReference>
<evidence type="ECO:0000256" key="3">
    <source>
        <dbReference type="ARBA" id="ARBA00023054"/>
    </source>
</evidence>
<protein>
    <submittedName>
        <fullName evidence="8">Uncharacterized protein</fullName>
    </submittedName>
</protein>
<dbReference type="GO" id="GO:0006364">
    <property type="term" value="P:rRNA processing"/>
    <property type="evidence" value="ECO:0000318"/>
    <property type="project" value="GO_Central"/>
</dbReference>
<dbReference type="AlphaFoldDB" id="A0A0A0L333"/>
<dbReference type="PANTHER" id="PTHR12202">
    <property type="entry name" value="ESF1 HOMOLOG"/>
    <property type="match status" value="1"/>
</dbReference>
<evidence type="ECO:0000256" key="4">
    <source>
        <dbReference type="ARBA" id="ARBA00023242"/>
    </source>
</evidence>
<feature type="compositionally biased region" description="Basic and acidic residues" evidence="5">
    <location>
        <begin position="100"/>
        <end position="118"/>
    </location>
</feature>
<dbReference type="STRING" id="3659.A0A0A0L333"/>
<keyword evidence="3" id="KW-0175">Coiled coil</keyword>
<dbReference type="KEGG" id="csv:101204585"/>